<proteinExistence type="predicted"/>
<evidence type="ECO:0000313" key="1">
    <source>
        <dbReference type="EMBL" id="GAK38150.1"/>
    </source>
</evidence>
<protein>
    <submittedName>
        <fullName evidence="1">Uncharacterized protein</fullName>
    </submittedName>
</protein>
<evidence type="ECO:0000313" key="2">
    <source>
        <dbReference type="Proteomes" id="UP000027601"/>
    </source>
</evidence>
<reference evidence="1 2" key="1">
    <citation type="journal article" date="2015" name="Microbes Environ.">
        <title>Distribution and evolution of nitrogen fixation genes in the phylum bacteroidetes.</title>
        <authorList>
            <person name="Inoue J."/>
            <person name="Oshima K."/>
            <person name="Suda W."/>
            <person name="Sakamoto M."/>
            <person name="Iino T."/>
            <person name="Noda S."/>
            <person name="Hongoh Y."/>
            <person name="Hattori M."/>
            <person name="Ohkuma M."/>
        </authorList>
    </citation>
    <scope>NUCLEOTIDE SEQUENCE [LARGE SCALE GENOMIC DNA]</scope>
    <source>
        <strain evidence="1 2">JCM 15093</strain>
    </source>
</reference>
<dbReference type="OrthoDB" id="9961655at2"/>
<dbReference type="RefSeq" id="WP_148297782.1">
    <property type="nucleotide sequence ID" value="NZ_BAJS01000040.1"/>
</dbReference>
<organism evidence="1 2">
    <name type="scientific">Bacteroides graminisolvens DSM 19988 = JCM 15093</name>
    <dbReference type="NCBI Taxonomy" id="1121097"/>
    <lineage>
        <taxon>Bacteria</taxon>
        <taxon>Pseudomonadati</taxon>
        <taxon>Bacteroidota</taxon>
        <taxon>Bacteroidia</taxon>
        <taxon>Bacteroidales</taxon>
        <taxon>Bacteroidaceae</taxon>
        <taxon>Bacteroides</taxon>
    </lineage>
</organism>
<accession>A0A069D711</accession>
<dbReference type="EMBL" id="BAJS01000040">
    <property type="protein sequence ID" value="GAK38150.1"/>
    <property type="molecule type" value="Genomic_DNA"/>
</dbReference>
<keyword evidence="2" id="KW-1185">Reference proteome</keyword>
<sequence>MQGQLRTARLPKVSKDFFATLDDDYIISERLYNCLKEEKVKLGELNRILNYRNIELPFYHLYSTLTLPPATKKEGLTVEGQCSECKRNGYFNTAIFAPSGSNVPTKILPYDLHYQPFDMDIFSLADFAFTWECMGLSNLKAHGNFVVRYARPLLVVSEKFKSILEKLKIKGLEFEQIIID</sequence>
<gene>
    <name evidence="1" type="ORF">JCM15093_3465</name>
</gene>
<dbReference type="AlphaFoldDB" id="A0A069D711"/>
<comment type="caution">
    <text evidence="1">The sequence shown here is derived from an EMBL/GenBank/DDBJ whole genome shotgun (WGS) entry which is preliminary data.</text>
</comment>
<name>A0A069D711_9BACE</name>
<dbReference type="Proteomes" id="UP000027601">
    <property type="component" value="Unassembled WGS sequence"/>
</dbReference>